<dbReference type="EMBL" id="JAHJDP010000097">
    <property type="protein sequence ID" value="MBU2692599.1"/>
    <property type="molecule type" value="Genomic_DNA"/>
</dbReference>
<feature type="coiled-coil region" evidence="6">
    <location>
        <begin position="437"/>
        <end position="481"/>
    </location>
</feature>
<protein>
    <submittedName>
        <fullName evidence="9">Recombinase family protein</fullName>
    </submittedName>
</protein>
<sequence>MKAAIYARVSSQEQRENQTIQTQREFAEKYCDLHKISVIDIYSDDGVTGTLPLSQRPAGAKMLDDARTGKIDTVLFYKLDRLGRDPRLTLEAIDQLEKCGAKIKSMTEPFDSGEATGRFLIGILASVAGLERETFLERSHAGRERLAREGAWLGGIVPFGYRVEGRKKDARLVVNEEHLPTVPISEADIVRMIFDLSANKGWTCGAITRHLTDLGIPPAYVKDGRKVATRGKRKQGTAGVWWPGRVGLIIRNTTYKGVHYFGRRAKRIKEPIKRQVPAIVSEEIWDKAQKTLKRNLMNSPRGAKRRYLLRSLIKCGICGLNFGGLNDHNDTPYYRCGGKRKLRGIYGKTGEPCRSKYVPLAIEDMIWADLEEFLRNPGDVLKTLAENMDGLEDDDSIAKRELELIQEQLKEKDIERGRILNLYRRGTIDTALLDGQMTDIETERQNLTQALVCVRERLGGVQAAATRIDSAEALLSELNGRLDGTLTWELKREIVETLVEGIIVETVEKKNGKKEAIVHVTYCFDKPNTVLTNYTDSRASRKQGIKIDRSGKKTNTCLTNHTQIRAIRSEQRRN</sequence>
<accession>A0A948S2E8</accession>
<organism evidence="9 10">
    <name type="scientific">Eiseniibacteriota bacterium</name>
    <dbReference type="NCBI Taxonomy" id="2212470"/>
    <lineage>
        <taxon>Bacteria</taxon>
        <taxon>Candidatus Eiseniibacteriota</taxon>
    </lineage>
</organism>
<evidence type="ECO:0000313" key="9">
    <source>
        <dbReference type="EMBL" id="MBU2692599.1"/>
    </source>
</evidence>
<dbReference type="GO" id="GO:0000150">
    <property type="term" value="F:DNA strand exchange activity"/>
    <property type="evidence" value="ECO:0007669"/>
    <property type="project" value="InterPro"/>
</dbReference>
<evidence type="ECO:0000256" key="2">
    <source>
        <dbReference type="ARBA" id="ARBA00023125"/>
    </source>
</evidence>
<dbReference type="InterPro" id="IPR036162">
    <property type="entry name" value="Resolvase-like_N_sf"/>
</dbReference>
<dbReference type="Pfam" id="PF00239">
    <property type="entry name" value="Resolvase"/>
    <property type="match status" value="1"/>
</dbReference>
<dbReference type="PANTHER" id="PTHR30461:SF23">
    <property type="entry name" value="DNA RECOMBINASE-RELATED"/>
    <property type="match status" value="1"/>
</dbReference>
<feature type="domain" description="Resolvase/invertase-type recombinase catalytic" evidence="7">
    <location>
        <begin position="2"/>
        <end position="150"/>
    </location>
</feature>
<proteinExistence type="predicted"/>
<keyword evidence="3" id="KW-0233">DNA recombination</keyword>
<evidence type="ECO:0000313" key="10">
    <source>
        <dbReference type="Proteomes" id="UP000777784"/>
    </source>
</evidence>
<evidence type="ECO:0000256" key="3">
    <source>
        <dbReference type="ARBA" id="ARBA00023172"/>
    </source>
</evidence>
<keyword evidence="2" id="KW-0238">DNA-binding</keyword>
<evidence type="ECO:0000259" key="8">
    <source>
        <dbReference type="PROSITE" id="PS51737"/>
    </source>
</evidence>
<keyword evidence="1" id="KW-0229">DNA integration</keyword>
<dbReference type="Gene3D" id="3.40.50.1390">
    <property type="entry name" value="Resolvase, N-terminal catalytic domain"/>
    <property type="match status" value="1"/>
</dbReference>
<dbReference type="Pfam" id="PF07508">
    <property type="entry name" value="Recombinase"/>
    <property type="match status" value="1"/>
</dbReference>
<dbReference type="AlphaFoldDB" id="A0A948S2E8"/>
<dbReference type="InterPro" id="IPR050639">
    <property type="entry name" value="SSR_resolvase"/>
</dbReference>
<comment type="caution">
    <text evidence="9">The sequence shown here is derived from an EMBL/GenBank/DDBJ whole genome shotgun (WGS) entry which is preliminary data.</text>
</comment>
<dbReference type="Proteomes" id="UP000777784">
    <property type="component" value="Unassembled WGS sequence"/>
</dbReference>
<dbReference type="SUPFAM" id="SSF53041">
    <property type="entry name" value="Resolvase-like"/>
    <property type="match status" value="1"/>
</dbReference>
<evidence type="ECO:0000256" key="6">
    <source>
        <dbReference type="SAM" id="Coils"/>
    </source>
</evidence>
<reference evidence="9" key="1">
    <citation type="submission" date="2021-05" db="EMBL/GenBank/DDBJ databases">
        <title>Energy efficiency and biological interactions define the core microbiome of deep oligotrophic groundwater.</title>
        <authorList>
            <person name="Mehrshad M."/>
            <person name="Lopez-Fernandez M."/>
            <person name="Bell E."/>
            <person name="Bernier-Latmani R."/>
            <person name="Bertilsson S."/>
            <person name="Dopson M."/>
        </authorList>
    </citation>
    <scope>NUCLEOTIDE SEQUENCE</scope>
    <source>
        <strain evidence="9">Modern_marine.mb.64</strain>
    </source>
</reference>
<dbReference type="InterPro" id="IPR025827">
    <property type="entry name" value="Zn_ribbon_recom_dom"/>
</dbReference>
<dbReference type="InterPro" id="IPR006118">
    <property type="entry name" value="Recombinase_CS"/>
</dbReference>
<name>A0A948S2E8_UNCEI</name>
<dbReference type="SMART" id="SM00857">
    <property type="entry name" value="Resolvase"/>
    <property type="match status" value="1"/>
</dbReference>
<dbReference type="GO" id="GO:0003677">
    <property type="term" value="F:DNA binding"/>
    <property type="evidence" value="ECO:0007669"/>
    <property type="project" value="UniProtKB-KW"/>
</dbReference>
<gene>
    <name evidence="9" type="ORF">KJ970_16920</name>
</gene>
<dbReference type="InterPro" id="IPR006119">
    <property type="entry name" value="Resolv_N"/>
</dbReference>
<keyword evidence="6" id="KW-0175">Coiled coil</keyword>
<evidence type="ECO:0000256" key="1">
    <source>
        <dbReference type="ARBA" id="ARBA00022908"/>
    </source>
</evidence>
<evidence type="ECO:0000256" key="5">
    <source>
        <dbReference type="PROSITE-ProRule" id="PRU10137"/>
    </source>
</evidence>
<dbReference type="PROSITE" id="PS00397">
    <property type="entry name" value="RECOMBINASES_1"/>
    <property type="match status" value="1"/>
</dbReference>
<dbReference type="PANTHER" id="PTHR30461">
    <property type="entry name" value="DNA-INVERTASE FROM LAMBDOID PROPHAGE"/>
    <property type="match status" value="1"/>
</dbReference>
<feature type="domain" description="Recombinase" evidence="8">
    <location>
        <begin position="158"/>
        <end position="298"/>
    </location>
</feature>
<dbReference type="Gene3D" id="3.90.1750.20">
    <property type="entry name" value="Putative Large Serine Recombinase, Chain B, Domain 2"/>
    <property type="match status" value="1"/>
</dbReference>
<evidence type="ECO:0000259" key="7">
    <source>
        <dbReference type="PROSITE" id="PS51736"/>
    </source>
</evidence>
<dbReference type="InterPro" id="IPR038109">
    <property type="entry name" value="DNA_bind_recomb_sf"/>
</dbReference>
<dbReference type="Pfam" id="PF13408">
    <property type="entry name" value="Zn_ribbon_recom"/>
    <property type="match status" value="1"/>
</dbReference>
<dbReference type="GO" id="GO:0015074">
    <property type="term" value="P:DNA integration"/>
    <property type="evidence" value="ECO:0007669"/>
    <property type="project" value="UniProtKB-KW"/>
</dbReference>
<feature type="active site" description="O-(5'-phospho-DNA)-serine intermediate" evidence="4 5">
    <location>
        <position position="10"/>
    </location>
</feature>
<dbReference type="PROSITE" id="PS51737">
    <property type="entry name" value="RECOMBINASE_DNA_BIND"/>
    <property type="match status" value="1"/>
</dbReference>
<dbReference type="PROSITE" id="PS51736">
    <property type="entry name" value="RECOMBINASES_3"/>
    <property type="match status" value="1"/>
</dbReference>
<evidence type="ECO:0000256" key="4">
    <source>
        <dbReference type="PIRSR" id="PIRSR606118-50"/>
    </source>
</evidence>
<dbReference type="CDD" id="cd00338">
    <property type="entry name" value="Ser_Recombinase"/>
    <property type="match status" value="1"/>
</dbReference>
<dbReference type="InterPro" id="IPR011109">
    <property type="entry name" value="DNA_bind_recombinase_dom"/>
</dbReference>